<feature type="repeat" description="WD" evidence="4">
    <location>
        <begin position="574"/>
        <end position="610"/>
    </location>
</feature>
<feature type="repeat" description="WD" evidence="4">
    <location>
        <begin position="187"/>
        <end position="228"/>
    </location>
</feature>
<dbReference type="STRING" id="1159556.A0A063BID6"/>
<dbReference type="GO" id="GO:0051014">
    <property type="term" value="P:actin filament severing"/>
    <property type="evidence" value="ECO:0007669"/>
    <property type="project" value="EnsemblFungi"/>
</dbReference>
<evidence type="ECO:0000256" key="3">
    <source>
        <dbReference type="ARBA" id="ARBA00038366"/>
    </source>
</evidence>
<evidence type="ECO:0000313" key="8">
    <source>
        <dbReference type="Proteomes" id="UP000054053"/>
    </source>
</evidence>
<dbReference type="PROSITE" id="PS00678">
    <property type="entry name" value="WD_REPEATS_1"/>
    <property type="match status" value="1"/>
</dbReference>
<dbReference type="GO" id="GO:0030479">
    <property type="term" value="C:actin cortical patch"/>
    <property type="evidence" value="ECO:0007669"/>
    <property type="project" value="EnsemblFungi"/>
</dbReference>
<keyword evidence="1 4" id="KW-0853">WD repeat</keyword>
<dbReference type="InterPro" id="IPR015943">
    <property type="entry name" value="WD40/YVTN_repeat-like_dom_sf"/>
</dbReference>
<dbReference type="FunFam" id="2.130.10.10:FF:000167">
    <property type="entry name" value="Actin-interacting protein 1"/>
    <property type="match status" value="1"/>
</dbReference>
<dbReference type="PANTHER" id="PTHR19856:SF0">
    <property type="entry name" value="WD REPEAT-CONTAINING PROTEIN 1"/>
    <property type="match status" value="1"/>
</dbReference>
<dbReference type="EMBL" id="CP072758">
    <property type="protein sequence ID" value="QUC23092.1"/>
    <property type="molecule type" value="Genomic_DNA"/>
</dbReference>
<organism evidence="5 8">
    <name type="scientific">Ustilaginoidea virens</name>
    <name type="common">Rice false smut fungus</name>
    <name type="synonym">Villosiclava virens</name>
    <dbReference type="NCBI Taxonomy" id="1159556"/>
    <lineage>
        <taxon>Eukaryota</taxon>
        <taxon>Fungi</taxon>
        <taxon>Dikarya</taxon>
        <taxon>Ascomycota</taxon>
        <taxon>Pezizomycotina</taxon>
        <taxon>Sordariomycetes</taxon>
        <taxon>Hypocreomycetidae</taxon>
        <taxon>Hypocreales</taxon>
        <taxon>Clavicipitaceae</taxon>
        <taxon>Ustilaginoidea</taxon>
    </lineage>
</organism>
<gene>
    <name evidence="6" type="ORF">UV8b_07333</name>
    <name evidence="5" type="ORF">UVI_02059840</name>
</gene>
<dbReference type="GO" id="GO:0032466">
    <property type="term" value="P:negative regulation of cytokinesis"/>
    <property type="evidence" value="ECO:0007669"/>
    <property type="project" value="EnsemblFungi"/>
</dbReference>
<evidence type="ECO:0000256" key="1">
    <source>
        <dbReference type="ARBA" id="ARBA00022574"/>
    </source>
</evidence>
<evidence type="ECO:0000256" key="4">
    <source>
        <dbReference type="PROSITE-ProRule" id="PRU00221"/>
    </source>
</evidence>
<feature type="repeat" description="WD" evidence="4">
    <location>
        <begin position="231"/>
        <end position="272"/>
    </location>
</feature>
<feature type="repeat" description="WD" evidence="4">
    <location>
        <begin position="529"/>
        <end position="560"/>
    </location>
</feature>
<dbReference type="Gene3D" id="2.130.10.10">
    <property type="entry name" value="YVTN repeat-like/Quinoprotein amine dehydrogenase"/>
    <property type="match status" value="2"/>
</dbReference>
<name>A0A063BID6_USTVR</name>
<evidence type="ECO:0000313" key="6">
    <source>
        <dbReference type="EMBL" id="QUC23092.1"/>
    </source>
</evidence>
<dbReference type="PROSITE" id="PS50294">
    <property type="entry name" value="WD_REPEATS_REGION"/>
    <property type="match status" value="4"/>
</dbReference>
<sequence length="610" mass="64544">MADPSITLDRNFAAAPSTTRGQAVQLSADPKGQRIAYASGKSIFVRSIDSPAESAEYTGHVAVTTVARFSPNGVKIASGDANGLVHIWEPDNIDRKLGEFTILAGRLNDVAWDGDSQRVVAVGNGKTTFGRCITADSGNSVGEISGHSKSVNAVAMKLQRPFRAATVGDDGNMVFYHGAPYKMNGKSNLHKGLVLGAAYSPDGSRLATVGGDKIIRLYDGTTGQHERDVGEGEHKGSIYALSWSHDGNKFATASADRTVRLWDAQAGAVIQSWEFGDGVSVRDQQLGVVIPHGRSDGLIISINLAGELIYMREGQKEPVRILQGHARSITALADSSVRQGSCLWTGSFEGRVCHWDVEAGAARMVDGEPHKNQVVQITSLDGRVFTTSWDDTVKTADESAAAFVGGSIQLPAQPKGISASNGTVFVATVSSIAAYADGKLLRDTKLDYAPTCIAARGPFVAVGADGSSVKVYKAAPNGVLDEVKTLTAASGTTSALAFSRDASHLAAGNSVGKIYAYDTATWQVVADRWTAHTGRVTCIAWDEAGAHVASGSLDTHIYVWCLDKKLQGKRIQAASAHKEGVNGITWLRNDRIASAGTDATVKIWNVKHLP</sequence>
<dbReference type="GO" id="GO:0030042">
    <property type="term" value="P:actin filament depolymerization"/>
    <property type="evidence" value="ECO:0007669"/>
    <property type="project" value="EnsemblFungi"/>
</dbReference>
<keyword evidence="2" id="KW-0677">Repeat</keyword>
<dbReference type="SMART" id="SM00320">
    <property type="entry name" value="WD40"/>
    <property type="match status" value="8"/>
</dbReference>
<dbReference type="PROSITE" id="PS50082">
    <property type="entry name" value="WD_REPEATS_2"/>
    <property type="match status" value="5"/>
</dbReference>
<dbReference type="InterPro" id="IPR036322">
    <property type="entry name" value="WD40_repeat_dom_sf"/>
</dbReference>
<dbReference type="GO" id="GO:0003786">
    <property type="term" value="F:actin lateral binding"/>
    <property type="evidence" value="ECO:0007669"/>
    <property type="project" value="EnsemblFungi"/>
</dbReference>
<keyword evidence="7" id="KW-1185">Reference proteome</keyword>
<dbReference type="EMBL" id="BBTG02000061">
    <property type="protein sequence ID" value="GAO18082.1"/>
    <property type="molecule type" value="Genomic_DNA"/>
</dbReference>
<protein>
    <submittedName>
        <fullName evidence="5">Uncharacterized protein</fullName>
    </submittedName>
</protein>
<reference evidence="8" key="2">
    <citation type="journal article" date="2016" name="Genome Announc.">
        <title>Genome sequence of Ustilaginoidea virens IPU010, a rice pathogenic fungus causing false smut.</title>
        <authorList>
            <person name="Kumagai T."/>
            <person name="Ishii T."/>
            <person name="Terai G."/>
            <person name="Umemura M."/>
            <person name="Machida M."/>
            <person name="Asai K."/>
        </authorList>
    </citation>
    <scope>NUCLEOTIDE SEQUENCE [LARGE SCALE GENOMIC DNA]</scope>
    <source>
        <strain evidence="8">IPU010</strain>
    </source>
</reference>
<dbReference type="SUPFAM" id="SSF50978">
    <property type="entry name" value="WD40 repeat-like"/>
    <property type="match status" value="1"/>
</dbReference>
<dbReference type="PRINTS" id="PR00320">
    <property type="entry name" value="GPROTEINBRPT"/>
</dbReference>
<dbReference type="HOGENOM" id="CLU_015246_1_0_1"/>
<dbReference type="RefSeq" id="XP_043000765.1">
    <property type="nucleotide sequence ID" value="XM_043144830.1"/>
</dbReference>
<dbReference type="InterPro" id="IPR020472">
    <property type="entry name" value="WD40_PAC1"/>
</dbReference>
<dbReference type="GO" id="GO:0051016">
    <property type="term" value="P:barbed-end actin filament capping"/>
    <property type="evidence" value="ECO:0007669"/>
    <property type="project" value="EnsemblFungi"/>
</dbReference>
<dbReference type="InterPro" id="IPR019775">
    <property type="entry name" value="WD40_repeat_CS"/>
</dbReference>
<reference evidence="5" key="1">
    <citation type="journal article" date="2016" name="Genome Announc.">
        <title>Genome Sequence of Ustilaginoidea virens IPU010, a Rice Pathogenic Fungus Causing False Smut.</title>
        <authorList>
            <person name="Kumagai T."/>
            <person name="Ishii T."/>
            <person name="Terai G."/>
            <person name="Umemura M."/>
            <person name="Machida M."/>
            <person name="Asai K."/>
        </authorList>
    </citation>
    <scope>NUCLEOTIDE SEQUENCE [LARGE SCALE GENOMIC DNA]</scope>
    <source>
        <strain evidence="5">IPU010</strain>
    </source>
</reference>
<dbReference type="GO" id="GO:0005884">
    <property type="term" value="C:actin filament"/>
    <property type="evidence" value="ECO:0007669"/>
    <property type="project" value="EnsemblFungi"/>
</dbReference>
<evidence type="ECO:0000256" key="2">
    <source>
        <dbReference type="ARBA" id="ARBA00022737"/>
    </source>
</evidence>
<dbReference type="Proteomes" id="UP000054053">
    <property type="component" value="Unassembled WGS sequence"/>
</dbReference>
<accession>A0A063BID6</accession>
<dbReference type="GeneID" id="66068110"/>
<evidence type="ECO:0000313" key="5">
    <source>
        <dbReference type="EMBL" id="GAO18082.1"/>
    </source>
</evidence>
<dbReference type="KEGG" id="uvi:66068110"/>
<dbReference type="PANTHER" id="PTHR19856">
    <property type="entry name" value="WD-REPEATCONTAINING PROTEIN WDR1"/>
    <property type="match status" value="1"/>
</dbReference>
<dbReference type="Pfam" id="PF00400">
    <property type="entry name" value="WD40"/>
    <property type="match status" value="5"/>
</dbReference>
<proteinExistence type="inferred from homology"/>
<dbReference type="Proteomes" id="UP000027002">
    <property type="component" value="Chromosome 6"/>
</dbReference>
<dbReference type="AlphaFoldDB" id="A0A063BID6"/>
<evidence type="ECO:0000313" key="7">
    <source>
        <dbReference type="Proteomes" id="UP000027002"/>
    </source>
</evidence>
<dbReference type="InterPro" id="IPR001680">
    <property type="entry name" value="WD40_rpt"/>
</dbReference>
<comment type="similarity">
    <text evidence="3">Belongs to the WD repeat AIP1 family.</text>
</comment>
<dbReference type="SUPFAM" id="SSF50960">
    <property type="entry name" value="TolB, C-terminal domain"/>
    <property type="match status" value="1"/>
</dbReference>
<dbReference type="FunFam" id="2.130.10.10:FF:000102">
    <property type="entry name" value="Actin-interacting protein 1"/>
    <property type="match status" value="1"/>
</dbReference>
<feature type="repeat" description="WD" evidence="4">
    <location>
        <begin position="57"/>
        <end position="89"/>
    </location>
</feature>
<reference evidence="6" key="3">
    <citation type="submission" date="2020-03" db="EMBL/GenBank/DDBJ databases">
        <title>A mixture of massive structural variations and highly conserved coding sequences in Ustilaginoidea virens genome.</title>
        <authorList>
            <person name="Zhang K."/>
            <person name="Zhao Z."/>
            <person name="Zhang Z."/>
            <person name="Li Y."/>
            <person name="Hsiang T."/>
            <person name="Sun W."/>
        </authorList>
    </citation>
    <scope>NUCLEOTIDE SEQUENCE</scope>
    <source>
        <strain evidence="6">UV-8b</strain>
    </source>
</reference>
<dbReference type="OrthoDB" id="2306at2759"/>